<evidence type="ECO:0000256" key="1">
    <source>
        <dbReference type="ARBA" id="ARBA00004123"/>
    </source>
</evidence>
<dbReference type="SUPFAM" id="SSF57850">
    <property type="entry name" value="RING/U-box"/>
    <property type="match status" value="1"/>
</dbReference>
<dbReference type="InterPro" id="IPR032443">
    <property type="entry name" value="RAWUL"/>
</dbReference>
<feature type="compositionally biased region" description="Basic and acidic residues" evidence="7">
    <location>
        <begin position="113"/>
        <end position="122"/>
    </location>
</feature>
<evidence type="ECO:0000313" key="10">
    <source>
        <dbReference type="RefSeq" id="XP_006822072.1"/>
    </source>
</evidence>
<dbReference type="InterPro" id="IPR013083">
    <property type="entry name" value="Znf_RING/FYVE/PHD"/>
</dbReference>
<dbReference type="InterPro" id="IPR051507">
    <property type="entry name" value="PcG_RING_finger"/>
</dbReference>
<keyword evidence="2" id="KW-0479">Metal-binding</keyword>
<dbReference type="Proteomes" id="UP000694865">
    <property type="component" value="Unplaced"/>
</dbReference>
<name>A0ABM0MPY1_SACKO</name>
<keyword evidence="4" id="KW-0862">Zinc</keyword>
<dbReference type="Gene3D" id="3.30.40.10">
    <property type="entry name" value="Zinc/RING finger domain, C3HC4 (zinc finger)"/>
    <property type="match status" value="1"/>
</dbReference>
<dbReference type="CDD" id="cd17084">
    <property type="entry name" value="RAWUL_PCGF5"/>
    <property type="match status" value="1"/>
</dbReference>
<dbReference type="Pfam" id="PF16207">
    <property type="entry name" value="RAWUL"/>
    <property type="match status" value="1"/>
</dbReference>
<gene>
    <name evidence="10" type="primary">LOC100367740</name>
</gene>
<dbReference type="PROSITE" id="PS50089">
    <property type="entry name" value="ZF_RING_2"/>
    <property type="match status" value="1"/>
</dbReference>
<evidence type="ECO:0000256" key="2">
    <source>
        <dbReference type="ARBA" id="ARBA00022723"/>
    </source>
</evidence>
<evidence type="ECO:0000256" key="6">
    <source>
        <dbReference type="PROSITE-ProRule" id="PRU00175"/>
    </source>
</evidence>
<evidence type="ECO:0000313" key="9">
    <source>
        <dbReference type="Proteomes" id="UP000694865"/>
    </source>
</evidence>
<keyword evidence="3 6" id="KW-0863">Zinc-finger</keyword>
<dbReference type="InterPro" id="IPR017907">
    <property type="entry name" value="Znf_RING_CS"/>
</dbReference>
<reference evidence="10" key="1">
    <citation type="submission" date="2025-08" db="UniProtKB">
        <authorList>
            <consortium name="RefSeq"/>
        </authorList>
    </citation>
    <scope>IDENTIFICATION</scope>
    <source>
        <tissue evidence="10">Testes</tissue>
    </source>
</reference>
<organism evidence="9 10">
    <name type="scientific">Saccoglossus kowalevskii</name>
    <name type="common">Acorn worm</name>
    <dbReference type="NCBI Taxonomy" id="10224"/>
    <lineage>
        <taxon>Eukaryota</taxon>
        <taxon>Metazoa</taxon>
        <taxon>Hemichordata</taxon>
        <taxon>Enteropneusta</taxon>
        <taxon>Harrimaniidae</taxon>
        <taxon>Saccoglossus</taxon>
    </lineage>
</organism>
<proteinExistence type="predicted"/>
<dbReference type="SMART" id="SM00184">
    <property type="entry name" value="RING"/>
    <property type="match status" value="1"/>
</dbReference>
<comment type="subcellular location">
    <subcellularLocation>
        <location evidence="1">Nucleus</location>
    </subcellularLocation>
</comment>
<evidence type="ECO:0000256" key="3">
    <source>
        <dbReference type="ARBA" id="ARBA00022771"/>
    </source>
</evidence>
<evidence type="ECO:0000256" key="7">
    <source>
        <dbReference type="SAM" id="MobiDB-lite"/>
    </source>
</evidence>
<evidence type="ECO:0000259" key="8">
    <source>
        <dbReference type="PROSITE" id="PS50089"/>
    </source>
</evidence>
<dbReference type="GeneID" id="100367740"/>
<dbReference type="CDD" id="cd16737">
    <property type="entry name" value="RING-HC_PCGF5"/>
    <property type="match status" value="1"/>
</dbReference>
<keyword evidence="9" id="KW-1185">Reference proteome</keyword>
<dbReference type="Gene3D" id="3.10.20.90">
    <property type="entry name" value="Phosphatidylinositol 3-kinase Catalytic Subunit, Chain A, domain 1"/>
    <property type="match status" value="1"/>
</dbReference>
<dbReference type="PROSITE" id="PS00518">
    <property type="entry name" value="ZF_RING_1"/>
    <property type="match status" value="1"/>
</dbReference>
<sequence>MKKAFLVREFNHFITCSICGGYLIKPSTIAECLHTFCKSCIVRHFEESKNCPRCGIQVHETHPCEMLRMDKTMEDIVFKLVPGIQEREKQRERDFWTSRESEEPKQGGGNDEPDAKRLKTDNGEANEEYNNHTTTYNKENDYHRGDPQIAFCLDCSHPQDEGENNNNTNTAAITMIQALPRRFIRCSSRATVGLIKKFIVRKLELSKDLELDLLCNGEIMGKDHTLEFIYRTRGKLQKYPMTLQYRPKINFT</sequence>
<feature type="domain" description="RING-type" evidence="8">
    <location>
        <begin position="16"/>
        <end position="54"/>
    </location>
</feature>
<dbReference type="RefSeq" id="XP_006822072.1">
    <property type="nucleotide sequence ID" value="XM_006822009.1"/>
</dbReference>
<protein>
    <submittedName>
        <fullName evidence="10">Polycomb group RING finger protein 5-A-like</fullName>
    </submittedName>
</protein>
<dbReference type="InterPro" id="IPR001841">
    <property type="entry name" value="Znf_RING"/>
</dbReference>
<dbReference type="PANTHER" id="PTHR45893">
    <property type="entry name" value="POLYCOMB GROUP RING FINGER PROTEIN"/>
    <property type="match status" value="1"/>
</dbReference>
<accession>A0ABM0MPY1</accession>
<evidence type="ECO:0000256" key="4">
    <source>
        <dbReference type="ARBA" id="ARBA00022833"/>
    </source>
</evidence>
<feature type="compositionally biased region" description="Basic and acidic residues" evidence="7">
    <location>
        <begin position="89"/>
        <end position="105"/>
    </location>
</feature>
<dbReference type="Pfam" id="PF13923">
    <property type="entry name" value="zf-C3HC4_2"/>
    <property type="match status" value="1"/>
</dbReference>
<keyword evidence="5" id="KW-0539">Nucleus</keyword>
<evidence type="ECO:0000256" key="5">
    <source>
        <dbReference type="ARBA" id="ARBA00023242"/>
    </source>
</evidence>
<feature type="region of interest" description="Disordered" evidence="7">
    <location>
        <begin position="89"/>
        <end position="140"/>
    </location>
</feature>